<protein>
    <submittedName>
        <fullName evidence="1">Uncharacterized protein</fullName>
    </submittedName>
</protein>
<comment type="caution">
    <text evidence="1">The sequence shown here is derived from an EMBL/GenBank/DDBJ whole genome shotgun (WGS) entry which is preliminary data.</text>
</comment>
<evidence type="ECO:0000313" key="2">
    <source>
        <dbReference type="Proteomes" id="UP000823749"/>
    </source>
</evidence>
<gene>
    <name evidence="1" type="ORF">RHGRI_013735</name>
</gene>
<dbReference type="PANTHER" id="PTHR31722">
    <property type="entry name" value="OS06G0675200 PROTEIN"/>
    <property type="match status" value="1"/>
</dbReference>
<accession>A0AAV6K6Z5</accession>
<name>A0AAV6K6Z5_9ERIC</name>
<dbReference type="AlphaFoldDB" id="A0AAV6K6Z5"/>
<dbReference type="EMBL" id="JACTNZ010000005">
    <property type="protein sequence ID" value="KAG5548135.1"/>
    <property type="molecule type" value="Genomic_DNA"/>
</dbReference>
<keyword evidence="2" id="KW-1185">Reference proteome</keyword>
<proteinExistence type="predicted"/>
<dbReference type="PANTHER" id="PTHR31722:SF71">
    <property type="entry name" value="GENOME ASSEMBLY, CHROMOSOME: A05"/>
    <property type="match status" value="1"/>
</dbReference>
<reference evidence="1" key="1">
    <citation type="submission" date="2020-08" db="EMBL/GenBank/DDBJ databases">
        <title>Plant Genome Project.</title>
        <authorList>
            <person name="Zhang R.-G."/>
        </authorList>
    </citation>
    <scope>NUCLEOTIDE SEQUENCE</scope>
    <source>
        <strain evidence="1">WSP0</strain>
        <tissue evidence="1">Leaf</tissue>
    </source>
</reference>
<dbReference type="Proteomes" id="UP000823749">
    <property type="component" value="Chromosome 5"/>
</dbReference>
<sequence length="162" mass="18869">MAYINMFNNEQQQQGHCTSIPRISFSSDFADSQQAIKPENSYREPPVSSDFEFSLSNFGMIAADELIVKGKLLPLKELLADEEEDDEYDTVFQRPPKSSGRWKGKLGLKRPQFLPKKAEKGQELYKRYLFKHIEYFSCLFVFSLLKPNIQTRPKIQQELFSM</sequence>
<organism evidence="1 2">
    <name type="scientific">Rhododendron griersonianum</name>
    <dbReference type="NCBI Taxonomy" id="479676"/>
    <lineage>
        <taxon>Eukaryota</taxon>
        <taxon>Viridiplantae</taxon>
        <taxon>Streptophyta</taxon>
        <taxon>Embryophyta</taxon>
        <taxon>Tracheophyta</taxon>
        <taxon>Spermatophyta</taxon>
        <taxon>Magnoliopsida</taxon>
        <taxon>eudicotyledons</taxon>
        <taxon>Gunneridae</taxon>
        <taxon>Pentapetalae</taxon>
        <taxon>asterids</taxon>
        <taxon>Ericales</taxon>
        <taxon>Ericaceae</taxon>
        <taxon>Ericoideae</taxon>
        <taxon>Rhodoreae</taxon>
        <taxon>Rhododendron</taxon>
    </lineage>
</organism>
<evidence type="ECO:0000313" key="1">
    <source>
        <dbReference type="EMBL" id="KAG5548135.1"/>
    </source>
</evidence>